<keyword evidence="3" id="KW-1185">Reference proteome</keyword>
<feature type="compositionally biased region" description="Low complexity" evidence="1">
    <location>
        <begin position="563"/>
        <end position="574"/>
    </location>
</feature>
<dbReference type="STRING" id="139825.A0A401G8A3"/>
<feature type="compositionally biased region" description="Basic and acidic residues" evidence="1">
    <location>
        <begin position="27"/>
        <end position="39"/>
    </location>
</feature>
<dbReference type="OrthoDB" id="3269550at2759"/>
<feature type="region of interest" description="Disordered" evidence="1">
    <location>
        <begin position="375"/>
        <end position="397"/>
    </location>
</feature>
<dbReference type="AlphaFoldDB" id="A0A401G8A3"/>
<dbReference type="EMBL" id="BFAD01000001">
    <property type="protein sequence ID" value="GBE78378.1"/>
    <property type="molecule type" value="Genomic_DNA"/>
</dbReference>
<feature type="compositionally biased region" description="Low complexity" evidence="1">
    <location>
        <begin position="44"/>
        <end position="62"/>
    </location>
</feature>
<dbReference type="GeneID" id="38775295"/>
<feature type="compositionally biased region" description="Low complexity" evidence="1">
    <location>
        <begin position="12"/>
        <end position="21"/>
    </location>
</feature>
<comment type="caution">
    <text evidence="2">The sequence shown here is derived from an EMBL/GenBank/DDBJ whole genome shotgun (WGS) entry which is preliminary data.</text>
</comment>
<feature type="compositionally biased region" description="Pro residues" evidence="1">
    <location>
        <begin position="310"/>
        <end position="326"/>
    </location>
</feature>
<feature type="region of interest" description="Disordered" evidence="1">
    <location>
        <begin position="536"/>
        <end position="636"/>
    </location>
</feature>
<organism evidence="2 3">
    <name type="scientific">Sparassis crispa</name>
    <dbReference type="NCBI Taxonomy" id="139825"/>
    <lineage>
        <taxon>Eukaryota</taxon>
        <taxon>Fungi</taxon>
        <taxon>Dikarya</taxon>
        <taxon>Basidiomycota</taxon>
        <taxon>Agaricomycotina</taxon>
        <taxon>Agaricomycetes</taxon>
        <taxon>Polyporales</taxon>
        <taxon>Sparassidaceae</taxon>
        <taxon>Sparassis</taxon>
    </lineage>
</organism>
<evidence type="ECO:0000313" key="2">
    <source>
        <dbReference type="EMBL" id="GBE78378.1"/>
    </source>
</evidence>
<gene>
    <name evidence="2" type="ORF">SCP_0112630</name>
</gene>
<feature type="compositionally biased region" description="Pro residues" evidence="1">
    <location>
        <begin position="614"/>
        <end position="631"/>
    </location>
</feature>
<dbReference type="RefSeq" id="XP_027609291.1">
    <property type="nucleotide sequence ID" value="XM_027753490.1"/>
</dbReference>
<accession>A0A401G8A3</accession>
<feature type="compositionally biased region" description="Polar residues" evidence="1">
    <location>
        <begin position="576"/>
        <end position="586"/>
    </location>
</feature>
<sequence>MVHPKRTRRNFSLSLSLSSSSKQAGPCHDKKGRLSKDNEASLISSPPTRTRPPSGSVSSYSSHTPLLAIPTCVAPSEPAVPPTTNAFAPSDKMKFMRKVRKLSRVLGEVPVAVGIDESFSESDTHIETISEDPVSSKSNSPLPSPTKLGFPSRQSLKRSATLGHLPTLDTPGTLTVRATSVQRIRSMASMRPSLAIPTAVSHPKHSPLSPIVFSLPDGSHSESSSPLYSESLAPSVVLDIEIETPIVDIPTAAHVRDSSPRPCKSRRNSTASSVLVPGSEQLQPTRAAKLTRHLGDSVPPDVLLRAASPAPRPPSPSSATPTPPVSALPTVSPILDSNALPCRTTSLRRGKGSGRTDAKRRLSLDLRAFADMVVPAPLRSPGSPGNNSESSRPGRATLKKTRSAWLAANVVQEESELDAQAGDARNSDELGLGEPMSDKQRAMAVKRTRKMVQLFGDTPPATLYQITNTQATASADDIASVVISMTSRSRDSRTTFVSDTMSVAQAHVRDSMSTASEPMSPVPSHRPDALTLHDAIVLPPGPTTAERESPSQSLPPSTDPGASVQSLSLSTISSDPPAQSVNSHTPLTAPARQFQPQSPATPPPFSNLFVWAPPQLPVPTPEERPPSPSHEPSPDFRTRRLRAAKLSRFFGVAPKDLAEALPAMPSYGMGEGSHARRPQTPAYPAEIDLATAMLPPYHIPERTHPEVAHARKLSTTVEVAAEVPKGPFRIGRPGQNVVKEMDMRDVIQQLRKMK</sequence>
<evidence type="ECO:0000256" key="1">
    <source>
        <dbReference type="SAM" id="MobiDB-lite"/>
    </source>
</evidence>
<dbReference type="InParanoid" id="A0A401G8A3"/>
<proteinExistence type="predicted"/>
<feature type="region of interest" description="Disordered" evidence="1">
    <location>
        <begin position="1"/>
        <end position="62"/>
    </location>
</feature>
<dbReference type="Proteomes" id="UP000287166">
    <property type="component" value="Unassembled WGS sequence"/>
</dbReference>
<feature type="compositionally biased region" description="Low complexity" evidence="1">
    <location>
        <begin position="379"/>
        <end position="394"/>
    </location>
</feature>
<evidence type="ECO:0000313" key="3">
    <source>
        <dbReference type="Proteomes" id="UP000287166"/>
    </source>
</evidence>
<reference evidence="2 3" key="1">
    <citation type="journal article" date="2018" name="Sci. Rep.">
        <title>Genome sequence of the cauliflower mushroom Sparassis crispa (Hanabiratake) and its association with beneficial usage.</title>
        <authorList>
            <person name="Kiyama R."/>
            <person name="Furutani Y."/>
            <person name="Kawaguchi K."/>
            <person name="Nakanishi T."/>
        </authorList>
    </citation>
    <scope>NUCLEOTIDE SEQUENCE [LARGE SCALE GENOMIC DNA]</scope>
</reference>
<name>A0A401G8A3_9APHY</name>
<feature type="region of interest" description="Disordered" evidence="1">
    <location>
        <begin position="253"/>
        <end position="360"/>
    </location>
</feature>
<protein>
    <submittedName>
        <fullName evidence="2">Uncharacterized protein</fullName>
    </submittedName>
</protein>
<feature type="region of interest" description="Disordered" evidence="1">
    <location>
        <begin position="123"/>
        <end position="155"/>
    </location>
</feature>